<evidence type="ECO:0000259" key="1">
    <source>
        <dbReference type="Pfam" id="PF03118"/>
    </source>
</evidence>
<organism evidence="2 3">
    <name type="scientific">Candidatus Uhrbacteria bacterium CG_4_9_14_3_um_filter_41_35</name>
    <dbReference type="NCBI Taxonomy" id="1975034"/>
    <lineage>
        <taxon>Bacteria</taxon>
        <taxon>Candidatus Uhriibacteriota</taxon>
    </lineage>
</organism>
<name>A0A2M7XGY1_9BACT</name>
<proteinExistence type="predicted"/>
<dbReference type="Proteomes" id="UP000231263">
    <property type="component" value="Unassembled WGS sequence"/>
</dbReference>
<dbReference type="GO" id="GO:0003677">
    <property type="term" value="F:DNA binding"/>
    <property type="evidence" value="ECO:0007669"/>
    <property type="project" value="InterPro"/>
</dbReference>
<gene>
    <name evidence="2" type="ORF">CO173_00015</name>
</gene>
<evidence type="ECO:0000313" key="3">
    <source>
        <dbReference type="Proteomes" id="UP000231263"/>
    </source>
</evidence>
<dbReference type="InterPro" id="IPR011260">
    <property type="entry name" value="RNAP_asu_C"/>
</dbReference>
<dbReference type="SUPFAM" id="SSF47789">
    <property type="entry name" value="C-terminal domain of RNA polymerase alpha subunit"/>
    <property type="match status" value="1"/>
</dbReference>
<accession>A0A2M7XGY1</accession>
<dbReference type="GO" id="GO:0003899">
    <property type="term" value="F:DNA-directed RNA polymerase activity"/>
    <property type="evidence" value="ECO:0007669"/>
    <property type="project" value="InterPro"/>
</dbReference>
<comment type="caution">
    <text evidence="2">The sequence shown here is derived from an EMBL/GenBank/DDBJ whole genome shotgun (WGS) entry which is preliminary data.</text>
</comment>
<dbReference type="Gene3D" id="1.10.150.20">
    <property type="entry name" value="5' to 3' exonuclease, C-terminal subdomain"/>
    <property type="match status" value="1"/>
</dbReference>
<dbReference type="EMBL" id="PFWT01000001">
    <property type="protein sequence ID" value="PJA47115.1"/>
    <property type="molecule type" value="Genomic_DNA"/>
</dbReference>
<sequence>MELFDFSQLSREELIADIEKLRLQNYHLQLLKEQLEIEIEKLICSFQRAQTGEGIEAYFVALACAVKNSDMSVRTQNVVSTVGIDYAYQLVEKTDQDLKRIRNFGPASLVEVTAWLTNLGIVHLCGTPLPSDVKLMICALIEAE</sequence>
<dbReference type="Pfam" id="PF03118">
    <property type="entry name" value="RNA_pol_A_CTD"/>
    <property type="match status" value="1"/>
</dbReference>
<dbReference type="AlphaFoldDB" id="A0A2M7XGY1"/>
<feature type="domain" description="RNA polymerase alpha subunit C-terminal" evidence="1">
    <location>
        <begin position="66"/>
        <end position="117"/>
    </location>
</feature>
<dbReference type="GO" id="GO:0006351">
    <property type="term" value="P:DNA-templated transcription"/>
    <property type="evidence" value="ECO:0007669"/>
    <property type="project" value="InterPro"/>
</dbReference>
<reference evidence="3" key="1">
    <citation type="submission" date="2017-09" db="EMBL/GenBank/DDBJ databases">
        <title>Depth-based differentiation of microbial function through sediment-hosted aquifers and enrichment of novel symbionts in the deep terrestrial subsurface.</title>
        <authorList>
            <person name="Probst A.J."/>
            <person name="Ladd B."/>
            <person name="Jarett J.K."/>
            <person name="Geller-Mcgrath D.E."/>
            <person name="Sieber C.M.K."/>
            <person name="Emerson J.B."/>
            <person name="Anantharaman K."/>
            <person name="Thomas B.C."/>
            <person name="Malmstrom R."/>
            <person name="Stieglmeier M."/>
            <person name="Klingl A."/>
            <person name="Woyke T."/>
            <person name="Ryan C.M."/>
            <person name="Banfield J.F."/>
        </authorList>
    </citation>
    <scope>NUCLEOTIDE SEQUENCE [LARGE SCALE GENOMIC DNA]</scope>
</reference>
<protein>
    <recommendedName>
        <fullName evidence="1">RNA polymerase alpha subunit C-terminal domain-containing protein</fullName>
    </recommendedName>
</protein>
<evidence type="ECO:0000313" key="2">
    <source>
        <dbReference type="EMBL" id="PJA47115.1"/>
    </source>
</evidence>